<dbReference type="PROSITE" id="PS50011">
    <property type="entry name" value="PROTEIN_KINASE_DOM"/>
    <property type="match status" value="1"/>
</dbReference>
<evidence type="ECO:0000259" key="1">
    <source>
        <dbReference type="PROSITE" id="PS50011"/>
    </source>
</evidence>
<dbReference type="Gene3D" id="2.130.10.10">
    <property type="entry name" value="YVTN repeat-like/Quinoprotein amine dehydrogenase"/>
    <property type="match status" value="1"/>
</dbReference>
<dbReference type="PANTHER" id="PTHR45707">
    <property type="entry name" value="C2 CALCIUM/LIPID-BINDING PLANT PHOSPHORIBOSYLTRANSFERASE FAMILY PROTEIN"/>
    <property type="match status" value="1"/>
</dbReference>
<name>A0A8R7R740_TRIUA</name>
<dbReference type="Gene3D" id="1.10.510.10">
    <property type="entry name" value="Transferase(Phosphotransferase) domain 1"/>
    <property type="match status" value="1"/>
</dbReference>
<dbReference type="Gene3D" id="2.60.40.10">
    <property type="entry name" value="Immunoglobulins"/>
    <property type="match status" value="1"/>
</dbReference>
<dbReference type="InterPro" id="IPR000535">
    <property type="entry name" value="MSP_dom"/>
</dbReference>
<dbReference type="EnsemblPlants" id="TuG1812G0700004926.01.T01">
    <property type="protein sequence ID" value="TuG1812G0700004926.01.T01"/>
    <property type="gene ID" value="TuG1812G0700004926.01"/>
</dbReference>
<dbReference type="Proteomes" id="UP000015106">
    <property type="component" value="Chromosome 7"/>
</dbReference>
<dbReference type="PROSITE" id="PS00108">
    <property type="entry name" value="PROTEIN_KINASE_ST"/>
    <property type="match status" value="1"/>
</dbReference>
<evidence type="ECO:0000259" key="2">
    <source>
        <dbReference type="PROSITE" id="PS50202"/>
    </source>
</evidence>
<dbReference type="SUPFAM" id="SSF49354">
    <property type="entry name" value="PapD-like"/>
    <property type="match status" value="1"/>
</dbReference>
<sequence length="470" mass="53225">MPDGRMIVVKKLVEDPPVPLAEAFSNEVQNIMALQHKNIVKLVGFCHEGQKKVVERRYIFAEVFESLLCYEYLPMGSLHSNLFVESNGMDWNTRFKIIKGICQGLLFLHKTLIIHIDLKPQNILLGDDMEPKIAGFGTSRPFYEDTTWLNTHDVAGTYGYMAPEYLHKGEFSAQSDIYALGVLILETTTGKKNGKKDPSGREYIYEVQLNWMIDYIASKHCTLDVDSLWQIRACILIGLKCVHADRKMRPSIQGIVDMLDGRACSSKPLIVPEPLAWSSRRLIVQPPELRFSFEPKRLISCLFSLTNTTDGHIAFMLVTENPRIYLTKLPLCGVVPPNHIYTINVTMREHKESRNGEFLTLRSGTAREEQLTNAHPDSLAGDEVKEVKLCVVCDPQEGTTSNQSIQPAAEVIASQNYRLVLSVDVHPNKPWILTSNRRGCVCIWNYQTKTEENSFEVSAEEPVYSATFIE</sequence>
<feature type="domain" description="MSP" evidence="2">
    <location>
        <begin position="281"/>
        <end position="394"/>
    </location>
</feature>
<dbReference type="PANTHER" id="PTHR45707:SF59">
    <property type="entry name" value="PROTEIN KINASE DOMAIN-CONTAINING PROTEIN"/>
    <property type="match status" value="1"/>
</dbReference>
<dbReference type="Gene3D" id="3.30.200.20">
    <property type="entry name" value="Phosphorylase Kinase, domain 1"/>
    <property type="match status" value="1"/>
</dbReference>
<reference evidence="3" key="2">
    <citation type="submission" date="2018-03" db="EMBL/GenBank/DDBJ databases">
        <title>The Triticum urartu genome reveals the dynamic nature of wheat genome evolution.</title>
        <authorList>
            <person name="Ling H."/>
            <person name="Ma B."/>
            <person name="Shi X."/>
            <person name="Liu H."/>
            <person name="Dong L."/>
            <person name="Sun H."/>
            <person name="Cao Y."/>
            <person name="Gao Q."/>
            <person name="Zheng S."/>
            <person name="Li Y."/>
            <person name="Yu Y."/>
            <person name="Du H."/>
            <person name="Qi M."/>
            <person name="Li Y."/>
            <person name="Yu H."/>
            <person name="Cui Y."/>
            <person name="Wang N."/>
            <person name="Chen C."/>
            <person name="Wu H."/>
            <person name="Zhao Y."/>
            <person name="Zhang J."/>
            <person name="Li Y."/>
            <person name="Zhou W."/>
            <person name="Zhang B."/>
            <person name="Hu W."/>
            <person name="Eijk M."/>
            <person name="Tang J."/>
            <person name="Witsenboer H."/>
            <person name="Zhao S."/>
            <person name="Li Z."/>
            <person name="Zhang A."/>
            <person name="Wang D."/>
            <person name="Liang C."/>
        </authorList>
    </citation>
    <scope>NUCLEOTIDE SEQUENCE [LARGE SCALE GENOMIC DNA]</scope>
    <source>
        <strain evidence="3">cv. G1812</strain>
    </source>
</reference>
<dbReference type="InterPro" id="IPR008962">
    <property type="entry name" value="PapD-like_sf"/>
</dbReference>
<dbReference type="SMART" id="SM00220">
    <property type="entry name" value="S_TKc"/>
    <property type="match status" value="1"/>
</dbReference>
<dbReference type="GO" id="GO:0004672">
    <property type="term" value="F:protein kinase activity"/>
    <property type="evidence" value="ECO:0007669"/>
    <property type="project" value="InterPro"/>
</dbReference>
<dbReference type="InterPro" id="IPR013783">
    <property type="entry name" value="Ig-like_fold"/>
</dbReference>
<evidence type="ECO:0000313" key="3">
    <source>
        <dbReference type="EnsemblPlants" id="TuG1812G0700004926.01.T01"/>
    </source>
</evidence>
<dbReference type="Pfam" id="PF00069">
    <property type="entry name" value="Pkinase"/>
    <property type="match status" value="1"/>
</dbReference>
<dbReference type="Gramene" id="TuG1812G0700004926.01.T01">
    <property type="protein sequence ID" value="TuG1812G0700004926.01.T01"/>
    <property type="gene ID" value="TuG1812G0700004926.01"/>
</dbReference>
<protein>
    <recommendedName>
        <fullName evidence="5">Protein kinase domain-containing protein</fullName>
    </recommendedName>
</protein>
<dbReference type="FunFam" id="1.10.510.10:FF:000870">
    <property type="entry name" value="OSJNBa0016N04.16-like protein"/>
    <property type="match status" value="1"/>
</dbReference>
<dbReference type="InterPro" id="IPR000719">
    <property type="entry name" value="Prot_kinase_dom"/>
</dbReference>
<reference evidence="3" key="3">
    <citation type="submission" date="2022-06" db="UniProtKB">
        <authorList>
            <consortium name="EnsemblPlants"/>
        </authorList>
    </citation>
    <scope>IDENTIFICATION</scope>
</reference>
<dbReference type="PROSITE" id="PS50202">
    <property type="entry name" value="MSP"/>
    <property type="match status" value="1"/>
</dbReference>
<reference evidence="4" key="1">
    <citation type="journal article" date="2013" name="Nature">
        <title>Draft genome of the wheat A-genome progenitor Triticum urartu.</title>
        <authorList>
            <person name="Ling H.Q."/>
            <person name="Zhao S."/>
            <person name="Liu D."/>
            <person name="Wang J."/>
            <person name="Sun H."/>
            <person name="Zhang C."/>
            <person name="Fan H."/>
            <person name="Li D."/>
            <person name="Dong L."/>
            <person name="Tao Y."/>
            <person name="Gao C."/>
            <person name="Wu H."/>
            <person name="Li Y."/>
            <person name="Cui Y."/>
            <person name="Guo X."/>
            <person name="Zheng S."/>
            <person name="Wang B."/>
            <person name="Yu K."/>
            <person name="Liang Q."/>
            <person name="Yang W."/>
            <person name="Lou X."/>
            <person name="Chen J."/>
            <person name="Feng M."/>
            <person name="Jian J."/>
            <person name="Zhang X."/>
            <person name="Luo G."/>
            <person name="Jiang Y."/>
            <person name="Liu J."/>
            <person name="Wang Z."/>
            <person name="Sha Y."/>
            <person name="Zhang B."/>
            <person name="Wu H."/>
            <person name="Tang D."/>
            <person name="Shen Q."/>
            <person name="Xue P."/>
            <person name="Zou S."/>
            <person name="Wang X."/>
            <person name="Liu X."/>
            <person name="Wang F."/>
            <person name="Yang Y."/>
            <person name="An X."/>
            <person name="Dong Z."/>
            <person name="Zhang K."/>
            <person name="Zhang X."/>
            <person name="Luo M.C."/>
            <person name="Dvorak J."/>
            <person name="Tong Y."/>
            <person name="Wang J."/>
            <person name="Yang H."/>
            <person name="Li Z."/>
            <person name="Wang D."/>
            <person name="Zhang A."/>
            <person name="Wang J."/>
        </authorList>
    </citation>
    <scope>NUCLEOTIDE SEQUENCE</scope>
    <source>
        <strain evidence="4">cv. G1812</strain>
    </source>
</reference>
<accession>A0A8R7R740</accession>
<proteinExistence type="predicted"/>
<keyword evidence="4" id="KW-1185">Reference proteome</keyword>
<evidence type="ECO:0000313" key="4">
    <source>
        <dbReference type="Proteomes" id="UP000015106"/>
    </source>
</evidence>
<organism evidence="3 4">
    <name type="scientific">Triticum urartu</name>
    <name type="common">Red wild einkorn</name>
    <name type="synonym">Crithodium urartu</name>
    <dbReference type="NCBI Taxonomy" id="4572"/>
    <lineage>
        <taxon>Eukaryota</taxon>
        <taxon>Viridiplantae</taxon>
        <taxon>Streptophyta</taxon>
        <taxon>Embryophyta</taxon>
        <taxon>Tracheophyta</taxon>
        <taxon>Spermatophyta</taxon>
        <taxon>Magnoliopsida</taxon>
        <taxon>Liliopsida</taxon>
        <taxon>Poales</taxon>
        <taxon>Poaceae</taxon>
        <taxon>BOP clade</taxon>
        <taxon>Pooideae</taxon>
        <taxon>Triticodae</taxon>
        <taxon>Triticeae</taxon>
        <taxon>Triticinae</taxon>
        <taxon>Triticum</taxon>
    </lineage>
</organism>
<dbReference type="AlphaFoldDB" id="A0A8R7R740"/>
<dbReference type="SUPFAM" id="SSF56112">
    <property type="entry name" value="Protein kinase-like (PK-like)"/>
    <property type="match status" value="1"/>
</dbReference>
<dbReference type="GO" id="GO:0005524">
    <property type="term" value="F:ATP binding"/>
    <property type="evidence" value="ECO:0007669"/>
    <property type="project" value="InterPro"/>
</dbReference>
<dbReference type="InterPro" id="IPR015943">
    <property type="entry name" value="WD40/YVTN_repeat-like_dom_sf"/>
</dbReference>
<dbReference type="Pfam" id="PF00635">
    <property type="entry name" value="Motile_Sperm"/>
    <property type="match status" value="1"/>
</dbReference>
<dbReference type="InterPro" id="IPR011009">
    <property type="entry name" value="Kinase-like_dom_sf"/>
</dbReference>
<dbReference type="InterPro" id="IPR008271">
    <property type="entry name" value="Ser/Thr_kinase_AS"/>
</dbReference>
<evidence type="ECO:0008006" key="5">
    <source>
        <dbReference type="Google" id="ProtNLM"/>
    </source>
</evidence>
<feature type="domain" description="Protein kinase" evidence="1">
    <location>
        <begin position="1"/>
        <end position="270"/>
    </location>
</feature>